<keyword evidence="1" id="KW-1133">Transmembrane helix</keyword>
<accession>A0AA88VXV8</accession>
<evidence type="ECO:0000256" key="1">
    <source>
        <dbReference type="SAM" id="Phobius"/>
    </source>
</evidence>
<comment type="caution">
    <text evidence="2">The sequence shown here is derived from an EMBL/GenBank/DDBJ whole genome shotgun (WGS) entry which is preliminary data.</text>
</comment>
<evidence type="ECO:0000313" key="3">
    <source>
        <dbReference type="Proteomes" id="UP001188597"/>
    </source>
</evidence>
<organism evidence="2 3">
    <name type="scientific">Escallonia herrerae</name>
    <dbReference type="NCBI Taxonomy" id="1293975"/>
    <lineage>
        <taxon>Eukaryota</taxon>
        <taxon>Viridiplantae</taxon>
        <taxon>Streptophyta</taxon>
        <taxon>Embryophyta</taxon>
        <taxon>Tracheophyta</taxon>
        <taxon>Spermatophyta</taxon>
        <taxon>Magnoliopsida</taxon>
        <taxon>eudicotyledons</taxon>
        <taxon>Gunneridae</taxon>
        <taxon>Pentapetalae</taxon>
        <taxon>asterids</taxon>
        <taxon>campanulids</taxon>
        <taxon>Escalloniales</taxon>
        <taxon>Escalloniaceae</taxon>
        <taxon>Escallonia</taxon>
    </lineage>
</organism>
<gene>
    <name evidence="2" type="ORF">RJ639_005682</name>
</gene>
<dbReference type="EMBL" id="JAVXUP010001090">
    <property type="protein sequence ID" value="KAK3016087.1"/>
    <property type="molecule type" value="Genomic_DNA"/>
</dbReference>
<dbReference type="Proteomes" id="UP001188597">
    <property type="component" value="Unassembled WGS sequence"/>
</dbReference>
<reference evidence="2" key="1">
    <citation type="submission" date="2022-12" db="EMBL/GenBank/DDBJ databases">
        <title>Draft genome assemblies for two species of Escallonia (Escalloniales).</title>
        <authorList>
            <person name="Chanderbali A."/>
            <person name="Dervinis C."/>
            <person name="Anghel I."/>
            <person name="Soltis D."/>
            <person name="Soltis P."/>
            <person name="Zapata F."/>
        </authorList>
    </citation>
    <scope>NUCLEOTIDE SEQUENCE</scope>
    <source>
        <strain evidence="2">UCBG64.0493</strain>
        <tissue evidence="2">Leaf</tissue>
    </source>
</reference>
<sequence length="69" mass="7788">MLHANVITIGLTLSVLTPIYVYKWMTSTNTRVTTKITKYMVGYALTYRSDSGRSHLVMSFEPEVPSSKT</sequence>
<proteinExistence type="predicted"/>
<keyword evidence="1" id="KW-0472">Membrane</keyword>
<name>A0AA88VXV8_9ASTE</name>
<keyword evidence="3" id="KW-1185">Reference proteome</keyword>
<protein>
    <submittedName>
        <fullName evidence="2">Uncharacterized protein</fullName>
    </submittedName>
</protein>
<evidence type="ECO:0000313" key="2">
    <source>
        <dbReference type="EMBL" id="KAK3016087.1"/>
    </source>
</evidence>
<keyword evidence="1" id="KW-0812">Transmembrane</keyword>
<dbReference type="AlphaFoldDB" id="A0AA88VXV8"/>
<feature type="transmembrane region" description="Helical" evidence="1">
    <location>
        <begin position="6"/>
        <end position="25"/>
    </location>
</feature>